<evidence type="ECO:0000256" key="2">
    <source>
        <dbReference type="ARBA" id="ARBA00022908"/>
    </source>
</evidence>
<dbReference type="InterPro" id="IPR013762">
    <property type="entry name" value="Integrase-like_cat_sf"/>
</dbReference>
<keyword evidence="2" id="KW-0229">DNA integration</keyword>
<keyword evidence="8" id="KW-1185">Reference proteome</keyword>
<dbReference type="Proteomes" id="UP001519328">
    <property type="component" value="Unassembled WGS sequence"/>
</dbReference>
<dbReference type="Pfam" id="PF14659">
    <property type="entry name" value="Phage_int_SAM_3"/>
    <property type="match status" value="1"/>
</dbReference>
<evidence type="ECO:0000256" key="1">
    <source>
        <dbReference type="ARBA" id="ARBA00008857"/>
    </source>
</evidence>
<dbReference type="InterPro" id="IPR050090">
    <property type="entry name" value="Tyrosine_recombinase_XerCD"/>
</dbReference>
<dbReference type="PROSITE" id="PS51898">
    <property type="entry name" value="TYR_RECOMBINASE"/>
    <property type="match status" value="1"/>
</dbReference>
<dbReference type="InterPro" id="IPR010998">
    <property type="entry name" value="Integrase_recombinase_N"/>
</dbReference>
<proteinExistence type="inferred from homology"/>
<dbReference type="EMBL" id="JAGGKK010000017">
    <property type="protein sequence ID" value="MBP1950040.1"/>
    <property type="molecule type" value="Genomic_DNA"/>
</dbReference>
<comment type="similarity">
    <text evidence="1">Belongs to the 'phage' integrase family.</text>
</comment>
<gene>
    <name evidence="7" type="ORF">J2Z82_002996</name>
</gene>
<dbReference type="InterPro" id="IPR002104">
    <property type="entry name" value="Integrase_catalytic"/>
</dbReference>
<evidence type="ECO:0000259" key="6">
    <source>
        <dbReference type="PROSITE" id="PS51898"/>
    </source>
</evidence>
<protein>
    <submittedName>
        <fullName evidence="7">Integrase</fullName>
    </submittedName>
</protein>
<feature type="region of interest" description="Disordered" evidence="5">
    <location>
        <begin position="19"/>
        <end position="38"/>
    </location>
</feature>
<dbReference type="Gene3D" id="1.10.150.130">
    <property type="match status" value="1"/>
</dbReference>
<dbReference type="InterPro" id="IPR028259">
    <property type="entry name" value="AP2-like_int_N"/>
</dbReference>
<dbReference type="RefSeq" id="WP_209481488.1">
    <property type="nucleotide sequence ID" value="NZ_JAGGKK010000017.1"/>
</dbReference>
<evidence type="ECO:0000256" key="4">
    <source>
        <dbReference type="ARBA" id="ARBA00023172"/>
    </source>
</evidence>
<comment type="caution">
    <text evidence="7">The sequence shown here is derived from an EMBL/GenBank/DDBJ whole genome shotgun (WGS) entry which is preliminary data.</text>
</comment>
<dbReference type="PANTHER" id="PTHR30349">
    <property type="entry name" value="PHAGE INTEGRASE-RELATED"/>
    <property type="match status" value="1"/>
</dbReference>
<evidence type="ECO:0000313" key="7">
    <source>
        <dbReference type="EMBL" id="MBP1950040.1"/>
    </source>
</evidence>
<dbReference type="Pfam" id="PF14657">
    <property type="entry name" value="Arm-DNA-bind_4"/>
    <property type="match status" value="1"/>
</dbReference>
<organism evidence="7 8">
    <name type="scientific">Virgibacillus litoralis</name>
    <dbReference type="NCBI Taxonomy" id="578221"/>
    <lineage>
        <taxon>Bacteria</taxon>
        <taxon>Bacillati</taxon>
        <taxon>Bacillota</taxon>
        <taxon>Bacilli</taxon>
        <taxon>Bacillales</taxon>
        <taxon>Bacillaceae</taxon>
        <taxon>Virgibacillus</taxon>
    </lineage>
</organism>
<feature type="domain" description="Tyr recombinase" evidence="6">
    <location>
        <begin position="175"/>
        <end position="375"/>
    </location>
</feature>
<feature type="compositionally biased region" description="Basic residues" evidence="5">
    <location>
        <begin position="28"/>
        <end position="38"/>
    </location>
</feature>
<keyword evidence="4" id="KW-0233">DNA recombination</keyword>
<name>A0ABS4HGI6_9BACI</name>
<reference evidence="7 8" key="1">
    <citation type="submission" date="2021-03" db="EMBL/GenBank/DDBJ databases">
        <title>Genomic Encyclopedia of Type Strains, Phase IV (KMG-IV): sequencing the most valuable type-strain genomes for metagenomic binning, comparative biology and taxonomic classification.</title>
        <authorList>
            <person name="Goeker M."/>
        </authorList>
    </citation>
    <scope>NUCLEOTIDE SEQUENCE [LARGE SCALE GENOMIC DNA]</scope>
    <source>
        <strain evidence="7 8">DSM 21085</strain>
    </source>
</reference>
<dbReference type="CDD" id="cd01189">
    <property type="entry name" value="INT_ICEBs1_C_like"/>
    <property type="match status" value="1"/>
</dbReference>
<dbReference type="PANTHER" id="PTHR30349:SF64">
    <property type="entry name" value="PROPHAGE INTEGRASE INTD-RELATED"/>
    <property type="match status" value="1"/>
</dbReference>
<sequence length="384" mass="44766">MASYQKYSTKQGQKWLFKIDSGTNPQTGKRKTTTRRGFKTKKEAQTSAVKLEQELENGLLIDFNNLTYHDIFNQWFSDHARTIKNSTKKTITSKFKIHILPRFGKLKMKDITKAYCQKMINEIADNIASVNDIKIQANQVFKYALKMDIIMRNPMEHVSIPKQQKEILSEGDDSQQRNYWSKGEIKQFLEITEKEVSIRDHVLFHLFIYTGARKGELLAISWDDIDFEASSIRFGKTLFQTNGEFLLQTPKTKASKRLISLDSKSLNLLRKLRIHQKEEKLSNLINIENNKFVFTREDGSPLRSSYLNEKLAMLAKKHKLHKITIHGFRHTHASLLFEAGATIKEVQERLGHSDIHTTMNIYTHVTDYLKEQTATKFQKYMEQL</sequence>
<dbReference type="InterPro" id="IPR011010">
    <property type="entry name" value="DNA_brk_join_enz"/>
</dbReference>
<evidence type="ECO:0000256" key="3">
    <source>
        <dbReference type="ARBA" id="ARBA00023125"/>
    </source>
</evidence>
<dbReference type="Gene3D" id="1.10.443.10">
    <property type="entry name" value="Intergrase catalytic core"/>
    <property type="match status" value="1"/>
</dbReference>
<evidence type="ECO:0000313" key="8">
    <source>
        <dbReference type="Proteomes" id="UP001519328"/>
    </source>
</evidence>
<evidence type="ECO:0000256" key="5">
    <source>
        <dbReference type="SAM" id="MobiDB-lite"/>
    </source>
</evidence>
<dbReference type="InterPro" id="IPR004107">
    <property type="entry name" value="Integrase_SAM-like_N"/>
</dbReference>
<dbReference type="SUPFAM" id="SSF56349">
    <property type="entry name" value="DNA breaking-rejoining enzymes"/>
    <property type="match status" value="1"/>
</dbReference>
<accession>A0ABS4HGI6</accession>
<dbReference type="Pfam" id="PF00589">
    <property type="entry name" value="Phage_integrase"/>
    <property type="match status" value="1"/>
</dbReference>
<keyword evidence="3" id="KW-0238">DNA-binding</keyword>